<feature type="compositionally biased region" description="Basic and acidic residues" evidence="3">
    <location>
        <begin position="259"/>
        <end position="288"/>
    </location>
</feature>
<dbReference type="SUPFAM" id="SSF49764">
    <property type="entry name" value="HSP20-like chaperones"/>
    <property type="match status" value="1"/>
</dbReference>
<protein>
    <recommendedName>
        <fullName evidence="8">BAG domain-containing protein</fullName>
    </recommendedName>
</protein>
<dbReference type="Pfam" id="PF02179">
    <property type="entry name" value="BAG"/>
    <property type="match status" value="1"/>
</dbReference>
<reference evidence="7" key="1">
    <citation type="submission" date="2021-01" db="EMBL/GenBank/DDBJ databases">
        <authorList>
            <person name="Corre E."/>
            <person name="Pelletier E."/>
            <person name="Niang G."/>
            <person name="Scheremetjew M."/>
            <person name="Finn R."/>
            <person name="Kale V."/>
            <person name="Holt S."/>
            <person name="Cochrane G."/>
            <person name="Meng A."/>
            <person name="Brown T."/>
            <person name="Cohen L."/>
        </authorList>
    </citation>
    <scope>NUCLEOTIDE SEQUENCE</scope>
    <source>
        <strain evidence="7">SoJaBio B1-5/56/2</strain>
    </source>
</reference>
<evidence type="ECO:0000259" key="4">
    <source>
        <dbReference type="PROSITE" id="PS01031"/>
    </source>
</evidence>
<dbReference type="GO" id="GO:0051087">
    <property type="term" value="F:protein-folding chaperone binding"/>
    <property type="evidence" value="ECO:0007669"/>
    <property type="project" value="InterPro"/>
</dbReference>
<dbReference type="InterPro" id="IPR003103">
    <property type="entry name" value="BAG_domain"/>
</dbReference>
<dbReference type="InterPro" id="IPR036533">
    <property type="entry name" value="BAG_dom_sf"/>
</dbReference>
<proteinExistence type="inferred from homology"/>
<feature type="region of interest" description="Disordered" evidence="3">
    <location>
        <begin position="201"/>
        <end position="295"/>
    </location>
</feature>
<dbReference type="InterPro" id="IPR002068">
    <property type="entry name" value="A-crystallin/Hsp20_dom"/>
</dbReference>
<comment type="similarity">
    <text evidence="1 2">Belongs to the small heat shock protein (HSP20) family.</text>
</comment>
<feature type="compositionally biased region" description="Basic and acidic residues" evidence="3">
    <location>
        <begin position="233"/>
        <end position="246"/>
    </location>
</feature>
<dbReference type="Gene3D" id="1.20.58.120">
    <property type="entry name" value="BAG domain"/>
    <property type="match status" value="1"/>
</dbReference>
<feature type="region of interest" description="Disordered" evidence="3">
    <location>
        <begin position="402"/>
        <end position="444"/>
    </location>
</feature>
<feature type="compositionally biased region" description="Basic and acidic residues" evidence="3">
    <location>
        <begin position="408"/>
        <end position="444"/>
    </location>
</feature>
<evidence type="ECO:0000256" key="3">
    <source>
        <dbReference type="SAM" id="MobiDB-lite"/>
    </source>
</evidence>
<dbReference type="SUPFAM" id="SSF63491">
    <property type="entry name" value="BAG domain"/>
    <property type="match status" value="1"/>
</dbReference>
<feature type="compositionally biased region" description="Acidic residues" evidence="3">
    <location>
        <begin position="221"/>
        <end position="232"/>
    </location>
</feature>
<feature type="domain" description="BAG" evidence="5">
    <location>
        <begin position="339"/>
        <end position="392"/>
    </location>
</feature>
<evidence type="ECO:0000313" key="6">
    <source>
        <dbReference type="EMBL" id="CAE2325544.1"/>
    </source>
</evidence>
<dbReference type="EMBL" id="HBKR01030323">
    <property type="protein sequence ID" value="CAE2325545.1"/>
    <property type="molecule type" value="Transcribed_RNA"/>
</dbReference>
<dbReference type="Pfam" id="PF00011">
    <property type="entry name" value="HSP20"/>
    <property type="match status" value="1"/>
</dbReference>
<evidence type="ECO:0000259" key="5">
    <source>
        <dbReference type="PROSITE" id="PS51035"/>
    </source>
</evidence>
<evidence type="ECO:0008006" key="8">
    <source>
        <dbReference type="Google" id="ProtNLM"/>
    </source>
</evidence>
<evidence type="ECO:0000256" key="2">
    <source>
        <dbReference type="RuleBase" id="RU003616"/>
    </source>
</evidence>
<name>A0A6U3C8E4_9EUKA</name>
<dbReference type="PROSITE" id="PS51035">
    <property type="entry name" value="BAG"/>
    <property type="match status" value="1"/>
</dbReference>
<evidence type="ECO:0000256" key="1">
    <source>
        <dbReference type="PROSITE-ProRule" id="PRU00285"/>
    </source>
</evidence>
<dbReference type="Gene3D" id="2.60.40.790">
    <property type="match status" value="1"/>
</dbReference>
<feature type="compositionally biased region" description="Acidic residues" evidence="3">
    <location>
        <begin position="247"/>
        <end position="258"/>
    </location>
</feature>
<dbReference type="EMBL" id="HBKR01030322">
    <property type="protein sequence ID" value="CAE2325544.1"/>
    <property type="molecule type" value="Transcribed_RNA"/>
</dbReference>
<feature type="domain" description="SHSP" evidence="4">
    <location>
        <begin position="453"/>
        <end position="586"/>
    </location>
</feature>
<organism evidence="7">
    <name type="scientific">Paramoeba aestuarina</name>
    <dbReference type="NCBI Taxonomy" id="180227"/>
    <lineage>
        <taxon>Eukaryota</taxon>
        <taxon>Amoebozoa</taxon>
        <taxon>Discosea</taxon>
        <taxon>Flabellinia</taxon>
        <taxon>Dactylopodida</taxon>
        <taxon>Paramoebidae</taxon>
        <taxon>Paramoeba</taxon>
    </lineage>
</organism>
<gene>
    <name evidence="6" type="ORF">NAES01612_LOCUS19872</name>
    <name evidence="7" type="ORF">NAES01612_LOCUS19873</name>
</gene>
<dbReference type="PROSITE" id="PS01031">
    <property type="entry name" value="SHSP"/>
    <property type="match status" value="1"/>
</dbReference>
<evidence type="ECO:0000313" key="7">
    <source>
        <dbReference type="EMBL" id="CAE2325545.1"/>
    </source>
</evidence>
<accession>A0A6U3C8E4</accession>
<sequence length="601" mass="70424">MEVNWMRGYNPKSPHHVQGVATVRGAYSDFWKNIKFRKGWDAPLFSEEEVDILLEQAAAIVTTIRAYLDALDHTFKMRVQGGSSFEYLWEVDYNPLDEPKRFVKELVHATLRDAKGYVEGLRADIINAFVDEFLEREDNNEPAWNPSQLQEVFTHLQTQLQSMSFDKEGEGEHHEAQLRHLKKATQHLILANRHLISSTVKEVEEEDEKEKNKLSVSQTDFDLDLEIDEELEQKEKDRKKEEKTEQENEDEGMGVEEEERGKEEGGDKMEDVKEMEEEKEKEKDEGDQMRVSATGIKVNKVQEDVDFLQPKIKDLVSDCDTLEKEIEQSDHPSDKKQQTKALTKKCLEFSERLMQSLLKLDEIQGGSEECRAKRKEQARTINSLMDKMDDLKDKIRGLQALVENDEEKQEREQKEKEEIERQQQEKEQLEKKEEERRAKVEREREEKELRESWAELKLDAKLRVTTAADRYIITGNIPGMDEKDIGIEVVDGGNTLQISGVRLPTPAELQQMKNRLAHYTYPKEHEKELLLRLGAGRFGRFCDKYSLKNCDRNNIEASYERGVLRVFIPRLIPQRKPHNPYQQRRQHNAFPGFYSDRDAWW</sequence>
<dbReference type="InterPro" id="IPR008978">
    <property type="entry name" value="HSP20-like_chaperone"/>
</dbReference>
<dbReference type="AlphaFoldDB" id="A0A6U3C8E4"/>
<dbReference type="CDD" id="cd06464">
    <property type="entry name" value="ACD_sHsps-like"/>
    <property type="match status" value="1"/>
</dbReference>